<evidence type="ECO:0000256" key="1">
    <source>
        <dbReference type="ARBA" id="ARBA00022612"/>
    </source>
</evidence>
<dbReference type="AlphaFoldDB" id="A0A5R8Y4P1"/>
<evidence type="ECO:0000259" key="4">
    <source>
        <dbReference type="Pfam" id="PF04586"/>
    </source>
</evidence>
<accession>A0A5R8Y4P1</accession>
<reference evidence="5 6" key="1">
    <citation type="submission" date="2019-05" db="EMBL/GenBank/DDBJ databases">
        <title>Arcobacter sp. nov., isolated from sea sediment.</title>
        <authorList>
            <person name="Kim W."/>
        </authorList>
    </citation>
    <scope>NUCLEOTIDE SEQUENCE [LARGE SCALE GENOMIC DNA]</scope>
    <source>
        <strain evidence="5 6">CAU 1517</strain>
    </source>
</reference>
<dbReference type="EMBL" id="VANU01000001">
    <property type="protein sequence ID" value="TLP41045.1"/>
    <property type="molecule type" value="Genomic_DNA"/>
</dbReference>
<sequence length="209" mass="24085">MKPNKEQLRSAICSRVMYRSASLVSKQKETEQRADAQANTNADATFILISTDNACERYDWWDDTIFIEELDIKGADYSGLKTFFKDHNPSVDTASGVVENLRVEKNQLIGDVRFGKDEQSQILKQKYDDGILTDVSIGYRIDDYEYTEKKDDNDLLLVTKFRIIELSAVWKGADAGAIKIKSNEPVEVNEKRYSYEIYEKKLNSNNRRK</sequence>
<dbReference type="GO" id="GO:0006508">
    <property type="term" value="P:proteolysis"/>
    <property type="evidence" value="ECO:0007669"/>
    <property type="project" value="UniProtKB-KW"/>
</dbReference>
<gene>
    <name evidence="5" type="ORF">FDK22_03225</name>
</gene>
<dbReference type="InterPro" id="IPR054613">
    <property type="entry name" value="Peptidase_S78_dom"/>
</dbReference>
<dbReference type="OrthoDB" id="5354218at2"/>
<keyword evidence="1" id="KW-1188">Viral release from host cell</keyword>
<organism evidence="5 6">
    <name type="scientific">Arcobacter arenosus</name>
    <dbReference type="NCBI Taxonomy" id="2576037"/>
    <lineage>
        <taxon>Bacteria</taxon>
        <taxon>Pseudomonadati</taxon>
        <taxon>Campylobacterota</taxon>
        <taxon>Epsilonproteobacteria</taxon>
        <taxon>Campylobacterales</taxon>
        <taxon>Arcobacteraceae</taxon>
        <taxon>Arcobacter</taxon>
    </lineage>
</organism>
<comment type="caution">
    <text evidence="5">The sequence shown here is derived from an EMBL/GenBank/DDBJ whole genome shotgun (WGS) entry which is preliminary data.</text>
</comment>
<evidence type="ECO:0000256" key="2">
    <source>
        <dbReference type="ARBA" id="ARBA00022670"/>
    </source>
</evidence>
<feature type="domain" description="Prohead serine protease" evidence="4">
    <location>
        <begin position="112"/>
        <end position="183"/>
    </location>
</feature>
<keyword evidence="3" id="KW-0378">Hydrolase</keyword>
<proteinExistence type="predicted"/>
<keyword evidence="6" id="KW-1185">Reference proteome</keyword>
<dbReference type="RefSeq" id="WP_138151447.1">
    <property type="nucleotide sequence ID" value="NZ_VANU01000001.1"/>
</dbReference>
<dbReference type="GO" id="GO:0008233">
    <property type="term" value="F:peptidase activity"/>
    <property type="evidence" value="ECO:0007669"/>
    <property type="project" value="UniProtKB-KW"/>
</dbReference>
<evidence type="ECO:0000313" key="5">
    <source>
        <dbReference type="EMBL" id="TLP41045.1"/>
    </source>
</evidence>
<dbReference type="Proteomes" id="UP000308901">
    <property type="component" value="Unassembled WGS sequence"/>
</dbReference>
<evidence type="ECO:0000256" key="3">
    <source>
        <dbReference type="ARBA" id="ARBA00022801"/>
    </source>
</evidence>
<protein>
    <submittedName>
        <fullName evidence="5">Peptidase</fullName>
    </submittedName>
</protein>
<evidence type="ECO:0000313" key="6">
    <source>
        <dbReference type="Proteomes" id="UP000308901"/>
    </source>
</evidence>
<dbReference type="Pfam" id="PF04586">
    <property type="entry name" value="Peptidase_S78"/>
    <property type="match status" value="1"/>
</dbReference>
<name>A0A5R8Y4P1_9BACT</name>
<keyword evidence="2" id="KW-0645">Protease</keyword>